<dbReference type="Pfam" id="PF06916">
    <property type="entry name" value="FAM210A-B_dom"/>
    <property type="match status" value="1"/>
</dbReference>
<reference evidence="9 10" key="1">
    <citation type="submission" date="2022-12" db="EMBL/GenBank/DDBJ databases">
        <title>Chromosome-level genome of Tegillarca granosa.</title>
        <authorList>
            <person name="Kim J."/>
        </authorList>
    </citation>
    <scope>NUCLEOTIDE SEQUENCE [LARGE SCALE GENOMIC DNA]</scope>
    <source>
        <strain evidence="9">Teg-2019</strain>
        <tissue evidence="9">Adductor muscle</tissue>
    </source>
</reference>
<sequence>MSHQVSVMSTIWAFRSLARAAVVAGFPKPGGVHLHANLSNLAACSFSAQRLKYPKEQTEKDSLSEKTLQSEGTENKDKTEDKPLSIFQRFKKAYKEHGKILVCVHIATSTVWFGSFYYAAKTGFDIVPLLEKWNFSETVIKPFKSSGLGNIAVAYLMYKLATPARYTVTLGGTNLCIKYFRKTGKMPPKAEDSLREIYKDGRDRFQERKKNVTSQLRQKRLKAVEKAKLKRRKH</sequence>
<dbReference type="InterPro" id="IPR009688">
    <property type="entry name" value="FAM210A/B-like_dom"/>
</dbReference>
<comment type="caution">
    <text evidence="9">The sequence shown here is derived from an EMBL/GenBank/DDBJ whole genome shotgun (WGS) entry which is preliminary data.</text>
</comment>
<keyword evidence="5" id="KW-0472">Membrane</keyword>
<evidence type="ECO:0000256" key="6">
    <source>
        <dbReference type="SAM" id="MobiDB-lite"/>
    </source>
</evidence>
<evidence type="ECO:0000313" key="9">
    <source>
        <dbReference type="EMBL" id="KAJ8303552.1"/>
    </source>
</evidence>
<keyword evidence="4" id="KW-0175">Coiled coil</keyword>
<organism evidence="9 10">
    <name type="scientific">Tegillarca granosa</name>
    <name type="common">Malaysian cockle</name>
    <name type="synonym">Anadara granosa</name>
    <dbReference type="NCBI Taxonomy" id="220873"/>
    <lineage>
        <taxon>Eukaryota</taxon>
        <taxon>Metazoa</taxon>
        <taxon>Spiralia</taxon>
        <taxon>Lophotrochozoa</taxon>
        <taxon>Mollusca</taxon>
        <taxon>Bivalvia</taxon>
        <taxon>Autobranchia</taxon>
        <taxon>Pteriomorphia</taxon>
        <taxon>Arcoida</taxon>
        <taxon>Arcoidea</taxon>
        <taxon>Arcidae</taxon>
        <taxon>Tegillarca</taxon>
    </lineage>
</organism>
<dbReference type="InterPro" id="IPR045866">
    <property type="entry name" value="FAM210A/B-like"/>
</dbReference>
<accession>A0ABQ9EJ11</accession>
<evidence type="ECO:0000259" key="8">
    <source>
        <dbReference type="Pfam" id="PF06916"/>
    </source>
</evidence>
<feature type="region of interest" description="Disordered" evidence="6">
    <location>
        <begin position="55"/>
        <end position="79"/>
    </location>
</feature>
<evidence type="ECO:0000256" key="7">
    <source>
        <dbReference type="SAM" id="SignalP"/>
    </source>
</evidence>
<keyword evidence="7" id="KW-0732">Signal</keyword>
<dbReference type="Proteomes" id="UP001217089">
    <property type="component" value="Unassembled WGS sequence"/>
</dbReference>
<feature type="chain" id="PRO_5046894427" description="DUF1279 domain-containing protein" evidence="7">
    <location>
        <begin position="21"/>
        <end position="234"/>
    </location>
</feature>
<keyword evidence="2" id="KW-0812">Transmembrane</keyword>
<evidence type="ECO:0000256" key="3">
    <source>
        <dbReference type="ARBA" id="ARBA00022989"/>
    </source>
</evidence>
<feature type="signal peptide" evidence="7">
    <location>
        <begin position="1"/>
        <end position="20"/>
    </location>
</feature>
<evidence type="ECO:0000313" key="10">
    <source>
        <dbReference type="Proteomes" id="UP001217089"/>
    </source>
</evidence>
<feature type="compositionally biased region" description="Basic and acidic residues" evidence="6">
    <location>
        <begin position="55"/>
        <end position="64"/>
    </location>
</feature>
<evidence type="ECO:0000256" key="1">
    <source>
        <dbReference type="ARBA" id="ARBA00004167"/>
    </source>
</evidence>
<feature type="domain" description="DUF1279" evidence="8">
    <location>
        <begin position="88"/>
        <end position="174"/>
    </location>
</feature>
<dbReference type="PANTHER" id="PTHR21377:SF1">
    <property type="entry name" value="PROTEIN FAM210A"/>
    <property type="match status" value="1"/>
</dbReference>
<evidence type="ECO:0000256" key="2">
    <source>
        <dbReference type="ARBA" id="ARBA00022692"/>
    </source>
</evidence>
<comment type="subcellular location">
    <subcellularLocation>
        <location evidence="1">Membrane</location>
        <topology evidence="1">Single-pass membrane protein</topology>
    </subcellularLocation>
</comment>
<protein>
    <recommendedName>
        <fullName evidence="8">DUF1279 domain-containing protein</fullName>
    </recommendedName>
</protein>
<evidence type="ECO:0000256" key="5">
    <source>
        <dbReference type="ARBA" id="ARBA00023136"/>
    </source>
</evidence>
<evidence type="ECO:0000256" key="4">
    <source>
        <dbReference type="ARBA" id="ARBA00023054"/>
    </source>
</evidence>
<keyword evidence="3" id="KW-1133">Transmembrane helix</keyword>
<gene>
    <name evidence="9" type="ORF">KUTeg_019948</name>
</gene>
<name>A0ABQ9EJ11_TEGGR</name>
<dbReference type="EMBL" id="JARBDR010000917">
    <property type="protein sequence ID" value="KAJ8303552.1"/>
    <property type="molecule type" value="Genomic_DNA"/>
</dbReference>
<proteinExistence type="predicted"/>
<keyword evidence="10" id="KW-1185">Reference proteome</keyword>
<dbReference type="PANTHER" id="PTHR21377">
    <property type="entry name" value="PROTEIN FAM210B, MITOCHONDRIAL"/>
    <property type="match status" value="1"/>
</dbReference>